<dbReference type="AlphaFoldDB" id="A0A0C2X7N4"/>
<keyword evidence="2" id="KW-1185">Reference proteome</keyword>
<dbReference type="InParanoid" id="A0A0C2X7N4"/>
<evidence type="ECO:0000313" key="2">
    <source>
        <dbReference type="Proteomes" id="UP000054549"/>
    </source>
</evidence>
<organism evidence="1 2">
    <name type="scientific">Amanita muscaria (strain Koide BX008)</name>
    <dbReference type="NCBI Taxonomy" id="946122"/>
    <lineage>
        <taxon>Eukaryota</taxon>
        <taxon>Fungi</taxon>
        <taxon>Dikarya</taxon>
        <taxon>Basidiomycota</taxon>
        <taxon>Agaricomycotina</taxon>
        <taxon>Agaricomycetes</taxon>
        <taxon>Agaricomycetidae</taxon>
        <taxon>Agaricales</taxon>
        <taxon>Pluteineae</taxon>
        <taxon>Amanitaceae</taxon>
        <taxon>Amanita</taxon>
    </lineage>
</organism>
<dbReference type="Proteomes" id="UP000054549">
    <property type="component" value="Unassembled WGS sequence"/>
</dbReference>
<dbReference type="HOGENOM" id="CLU_3105861_0_0_1"/>
<protein>
    <submittedName>
        <fullName evidence="1">Uncharacterized protein</fullName>
    </submittedName>
</protein>
<reference evidence="1 2" key="1">
    <citation type="submission" date="2014-04" db="EMBL/GenBank/DDBJ databases">
        <title>Evolutionary Origins and Diversification of the Mycorrhizal Mutualists.</title>
        <authorList>
            <consortium name="DOE Joint Genome Institute"/>
            <consortium name="Mycorrhizal Genomics Consortium"/>
            <person name="Kohler A."/>
            <person name="Kuo A."/>
            <person name="Nagy L.G."/>
            <person name="Floudas D."/>
            <person name="Copeland A."/>
            <person name="Barry K.W."/>
            <person name="Cichocki N."/>
            <person name="Veneault-Fourrey C."/>
            <person name="LaButti K."/>
            <person name="Lindquist E.A."/>
            <person name="Lipzen A."/>
            <person name="Lundell T."/>
            <person name="Morin E."/>
            <person name="Murat C."/>
            <person name="Riley R."/>
            <person name="Ohm R."/>
            <person name="Sun H."/>
            <person name="Tunlid A."/>
            <person name="Henrissat B."/>
            <person name="Grigoriev I.V."/>
            <person name="Hibbett D.S."/>
            <person name="Martin F."/>
        </authorList>
    </citation>
    <scope>NUCLEOTIDE SEQUENCE [LARGE SCALE GENOMIC DNA]</scope>
    <source>
        <strain evidence="1 2">Koide BX008</strain>
    </source>
</reference>
<name>A0A0C2X7N4_AMAMK</name>
<proteinExistence type="predicted"/>
<gene>
    <name evidence="1" type="ORF">M378DRAFT_162924</name>
</gene>
<dbReference type="EMBL" id="KN818247">
    <property type="protein sequence ID" value="KIL64768.1"/>
    <property type="molecule type" value="Genomic_DNA"/>
</dbReference>
<accession>A0A0C2X7N4</accession>
<evidence type="ECO:0000313" key="1">
    <source>
        <dbReference type="EMBL" id="KIL64768.1"/>
    </source>
</evidence>
<sequence length="51" mass="6242">MTQSCKTDWCLRTSPSKWHTEKLERYREESKPCMALDMFRRFLQWAGDKDN</sequence>